<evidence type="ECO:0000313" key="2">
    <source>
        <dbReference type="EMBL" id="MCE7002239.1"/>
    </source>
</evidence>
<dbReference type="EMBL" id="JAJVCN010000001">
    <property type="protein sequence ID" value="MCE7002239.1"/>
    <property type="molecule type" value="Genomic_DNA"/>
</dbReference>
<keyword evidence="1" id="KW-0732">Signal</keyword>
<evidence type="ECO:0000313" key="3">
    <source>
        <dbReference type="Proteomes" id="UP001521150"/>
    </source>
</evidence>
<organism evidence="2 3">
    <name type="scientific">Kibdelosporangium philippinense</name>
    <dbReference type="NCBI Taxonomy" id="211113"/>
    <lineage>
        <taxon>Bacteria</taxon>
        <taxon>Bacillati</taxon>
        <taxon>Actinomycetota</taxon>
        <taxon>Actinomycetes</taxon>
        <taxon>Pseudonocardiales</taxon>
        <taxon>Pseudonocardiaceae</taxon>
        <taxon>Kibdelosporangium</taxon>
    </lineage>
</organism>
<feature type="chain" id="PRO_5046701724" description="Neocarzinostatin family protein" evidence="1">
    <location>
        <begin position="18"/>
        <end position="160"/>
    </location>
</feature>
<comment type="caution">
    <text evidence="2">The sequence shown here is derived from an EMBL/GenBank/DDBJ whole genome shotgun (WGS) entry which is preliminary data.</text>
</comment>
<name>A0ABS8Z2R5_9PSEU</name>
<dbReference type="Proteomes" id="UP001521150">
    <property type="component" value="Unassembled WGS sequence"/>
</dbReference>
<keyword evidence="3" id="KW-1185">Reference proteome</keyword>
<evidence type="ECO:0000256" key="1">
    <source>
        <dbReference type="SAM" id="SignalP"/>
    </source>
</evidence>
<dbReference type="RefSeq" id="WP_233723267.1">
    <property type="nucleotide sequence ID" value="NZ_JAJVCN010000001.1"/>
</dbReference>
<protein>
    <recommendedName>
        <fullName evidence="4">Neocarzinostatin family protein</fullName>
    </recommendedName>
</protein>
<feature type="signal peptide" evidence="1">
    <location>
        <begin position="1"/>
        <end position="17"/>
    </location>
</feature>
<gene>
    <name evidence="2" type="ORF">LWC34_05265</name>
</gene>
<reference evidence="2 3" key="1">
    <citation type="submission" date="2021-12" db="EMBL/GenBank/DDBJ databases">
        <title>Genome sequence of Kibdelosporangium philippinense ATCC 49844.</title>
        <authorList>
            <person name="Fedorov E.A."/>
            <person name="Omeragic M."/>
            <person name="Shalygina K.F."/>
            <person name="Maclea K.S."/>
        </authorList>
    </citation>
    <scope>NUCLEOTIDE SEQUENCE [LARGE SCALE GENOMIC DNA]</scope>
    <source>
        <strain evidence="2 3">ATCC 49844</strain>
    </source>
</reference>
<sequence length="160" mass="16503">MAMTWLRRLAAVPVVLATVTATGGPADASAGFVEAKARWRGDVLTVSFREAGLEPGATTTIAIKARGTVNAVCQRAGNIVMSVRATGTAEDAPGYTAADDGSVRGVRDLDLSVHLPTAQGLNCTLAAIRSFSVVLRDLTTNAATEIRGQDPPASQGAERP</sequence>
<accession>A0ABS8Z2R5</accession>
<proteinExistence type="predicted"/>
<evidence type="ECO:0008006" key="4">
    <source>
        <dbReference type="Google" id="ProtNLM"/>
    </source>
</evidence>